<dbReference type="eggNOG" id="ENOG5030EGJ">
    <property type="taxonomic scope" value="Bacteria"/>
</dbReference>
<name>A0A060LV73_9BACI</name>
<keyword evidence="2" id="KW-1185">Reference proteome</keyword>
<organism evidence="1 2">
    <name type="scientific">Shouchella lehensis G1</name>
    <dbReference type="NCBI Taxonomy" id="1246626"/>
    <lineage>
        <taxon>Bacteria</taxon>
        <taxon>Bacillati</taxon>
        <taxon>Bacillota</taxon>
        <taxon>Bacilli</taxon>
        <taxon>Bacillales</taxon>
        <taxon>Bacillaceae</taxon>
        <taxon>Shouchella</taxon>
    </lineage>
</organism>
<dbReference type="STRING" id="1246626.BleG1_1082"/>
<proteinExistence type="predicted"/>
<gene>
    <name evidence="1" type="ORF">BleG1_1082</name>
</gene>
<dbReference type="HOGENOM" id="CLU_1871262_0_0_9"/>
<dbReference type="PATRIC" id="fig|1246626.3.peg.1085"/>
<accession>A0A060LV73</accession>
<dbReference type="AlphaFoldDB" id="A0A060LV73"/>
<dbReference type="EMBL" id="CP003923">
    <property type="protein sequence ID" value="AIC93685.1"/>
    <property type="molecule type" value="Genomic_DNA"/>
</dbReference>
<evidence type="ECO:0000313" key="1">
    <source>
        <dbReference type="EMBL" id="AIC93685.1"/>
    </source>
</evidence>
<dbReference type="RefSeq" id="WP_038478072.1">
    <property type="nucleotide sequence ID" value="NZ_CP003923.1"/>
</dbReference>
<dbReference type="KEGG" id="ble:BleG1_1082"/>
<reference evidence="1 2" key="1">
    <citation type="journal article" date="2014" name="Gene">
        <title>A comparative genomic analysis of the alkalitolerant soil bacterium Bacillus lehensis G1.</title>
        <authorList>
            <person name="Noor Y.M."/>
            <person name="Samsulrizal N.H."/>
            <person name="Jema'on N.A."/>
            <person name="Low K.O."/>
            <person name="Ramli A.N."/>
            <person name="Alias N.I."/>
            <person name="Damis S.I."/>
            <person name="Fuzi S.F."/>
            <person name="Isa M.N."/>
            <person name="Murad A.M."/>
            <person name="Raih M.F."/>
            <person name="Bakar F.D."/>
            <person name="Najimudin N."/>
            <person name="Mahadi N.M."/>
            <person name="Illias R.M."/>
        </authorList>
    </citation>
    <scope>NUCLEOTIDE SEQUENCE [LARGE SCALE GENOMIC DNA]</scope>
    <source>
        <strain evidence="1 2">G1</strain>
    </source>
</reference>
<dbReference type="Proteomes" id="UP000027142">
    <property type="component" value="Chromosome"/>
</dbReference>
<dbReference type="OrthoDB" id="2926700at2"/>
<sequence>MNVQLNHEAQQCLEGFLQMKTTLHSDTEEDWVFQAEDGKLYKVRKYDGATFCNNQLIVLLSFNEDEARWSRLILSLLKRFPDGVEFLEDDPNSSYFFAYQVKGRKRLKATIQYSKANGAVRILALDEWKKQRNYAG</sequence>
<protein>
    <submittedName>
        <fullName evidence="1">Uncharacterized protein</fullName>
    </submittedName>
</protein>
<evidence type="ECO:0000313" key="2">
    <source>
        <dbReference type="Proteomes" id="UP000027142"/>
    </source>
</evidence>